<gene>
    <name evidence="1" type="ORF">FPY71_00850</name>
</gene>
<name>A0A5B0DY60_9HYPH</name>
<comment type="caution">
    <text evidence="1">The sequence shown here is derived from an EMBL/GenBank/DDBJ whole genome shotgun (WGS) entry which is preliminary data.</text>
</comment>
<dbReference type="RefSeq" id="WP_149296682.1">
    <property type="nucleotide sequence ID" value="NZ_VTWH01000001.1"/>
</dbReference>
<reference evidence="1 2" key="1">
    <citation type="submission" date="2019-08" db="EMBL/GenBank/DDBJ databases">
        <title>Aureimonas fodiniaquatilis sp. nov., isolated from a coal mine wastewater.</title>
        <authorList>
            <person name="Kim W."/>
        </authorList>
    </citation>
    <scope>NUCLEOTIDE SEQUENCE [LARGE SCALE GENOMIC DNA]</scope>
    <source>
        <strain evidence="1 2">CAU 1482</strain>
    </source>
</reference>
<evidence type="ECO:0000313" key="2">
    <source>
        <dbReference type="Proteomes" id="UP000324738"/>
    </source>
</evidence>
<dbReference type="EMBL" id="VTWH01000001">
    <property type="protein sequence ID" value="KAA0971714.1"/>
    <property type="molecule type" value="Genomic_DNA"/>
</dbReference>
<evidence type="ECO:0000313" key="1">
    <source>
        <dbReference type="EMBL" id="KAA0971714.1"/>
    </source>
</evidence>
<dbReference type="AlphaFoldDB" id="A0A5B0DY60"/>
<proteinExistence type="predicted"/>
<sequence>MIQAPDNCGQPDLRQAGFFCNHSRLRHGRIKAFPPIFRSPAAFQLDALPPHCAAVETIPFQQEML</sequence>
<organism evidence="1 2">
    <name type="scientific">Aureimonas fodinaquatilis</name>
    <dbReference type="NCBI Taxonomy" id="2565783"/>
    <lineage>
        <taxon>Bacteria</taxon>
        <taxon>Pseudomonadati</taxon>
        <taxon>Pseudomonadota</taxon>
        <taxon>Alphaproteobacteria</taxon>
        <taxon>Hyphomicrobiales</taxon>
        <taxon>Aurantimonadaceae</taxon>
        <taxon>Aureimonas</taxon>
    </lineage>
</organism>
<keyword evidence="2" id="KW-1185">Reference proteome</keyword>
<accession>A0A5B0DY60</accession>
<protein>
    <submittedName>
        <fullName evidence="1">Uncharacterized protein</fullName>
    </submittedName>
</protein>
<dbReference type="Proteomes" id="UP000324738">
    <property type="component" value="Unassembled WGS sequence"/>
</dbReference>